<gene>
    <name evidence="2" type="ORF">GCM10009601_58510</name>
</gene>
<comment type="caution">
    <text evidence="2">The sequence shown here is derived from an EMBL/GenBank/DDBJ whole genome shotgun (WGS) entry which is preliminary data.</text>
</comment>
<evidence type="ECO:0000313" key="2">
    <source>
        <dbReference type="EMBL" id="GAA1434283.1"/>
    </source>
</evidence>
<dbReference type="Proteomes" id="UP001500973">
    <property type="component" value="Unassembled WGS sequence"/>
</dbReference>
<evidence type="ECO:0000313" key="3">
    <source>
        <dbReference type="Proteomes" id="UP001500973"/>
    </source>
</evidence>
<accession>A0ABN1Z762</accession>
<dbReference type="EMBL" id="BAAAIZ010000116">
    <property type="protein sequence ID" value="GAA1434283.1"/>
    <property type="molecule type" value="Genomic_DNA"/>
</dbReference>
<keyword evidence="3" id="KW-1185">Reference proteome</keyword>
<name>A0ABN1Z762_9ACTN</name>
<proteinExistence type="predicted"/>
<sequence>MPAAESASAADAETTPRARRERETVRRDAAPRDTDRTVTFVLYWDAQKRGVEGELTRHQLSQTAPRSISVA</sequence>
<reference evidence="2 3" key="1">
    <citation type="journal article" date="2019" name="Int. J. Syst. Evol. Microbiol.">
        <title>The Global Catalogue of Microorganisms (GCM) 10K type strain sequencing project: providing services to taxonomists for standard genome sequencing and annotation.</title>
        <authorList>
            <consortium name="The Broad Institute Genomics Platform"/>
            <consortium name="The Broad Institute Genome Sequencing Center for Infectious Disease"/>
            <person name="Wu L."/>
            <person name="Ma J."/>
        </authorList>
    </citation>
    <scope>NUCLEOTIDE SEQUENCE [LARGE SCALE GENOMIC DNA]</scope>
    <source>
        <strain evidence="2 3">JCM 11756</strain>
    </source>
</reference>
<evidence type="ECO:0000256" key="1">
    <source>
        <dbReference type="SAM" id="MobiDB-lite"/>
    </source>
</evidence>
<organism evidence="2 3">
    <name type="scientific">Streptomyces thermospinosisporus</name>
    <dbReference type="NCBI Taxonomy" id="161482"/>
    <lineage>
        <taxon>Bacteria</taxon>
        <taxon>Bacillati</taxon>
        <taxon>Actinomycetota</taxon>
        <taxon>Actinomycetes</taxon>
        <taxon>Kitasatosporales</taxon>
        <taxon>Streptomycetaceae</taxon>
        <taxon>Streptomyces</taxon>
    </lineage>
</organism>
<protein>
    <submittedName>
        <fullName evidence="2">Uncharacterized protein</fullName>
    </submittedName>
</protein>
<feature type="region of interest" description="Disordered" evidence="1">
    <location>
        <begin position="1"/>
        <end position="32"/>
    </location>
</feature>
<feature type="compositionally biased region" description="Low complexity" evidence="1">
    <location>
        <begin position="1"/>
        <end position="13"/>
    </location>
</feature>
<feature type="compositionally biased region" description="Basic and acidic residues" evidence="1">
    <location>
        <begin position="14"/>
        <end position="32"/>
    </location>
</feature>